<dbReference type="RefSeq" id="WP_229874590.1">
    <property type="nucleotide sequence ID" value="NZ_BNAU01000004.1"/>
</dbReference>
<dbReference type="EMBL" id="BNAU01000004">
    <property type="protein sequence ID" value="GHF01175.1"/>
    <property type="molecule type" value="Genomic_DNA"/>
</dbReference>
<gene>
    <name evidence="1" type="ORF">GCM10017786_37700</name>
</gene>
<protein>
    <submittedName>
        <fullName evidence="1">Uncharacterized protein</fullName>
    </submittedName>
</protein>
<name>A0ABQ3J4P0_9PSEU</name>
<reference evidence="2" key="1">
    <citation type="journal article" date="2019" name="Int. J. Syst. Evol. Microbiol.">
        <title>The Global Catalogue of Microorganisms (GCM) 10K type strain sequencing project: providing services to taxonomists for standard genome sequencing and annotation.</title>
        <authorList>
            <consortium name="The Broad Institute Genomics Platform"/>
            <consortium name="The Broad Institute Genome Sequencing Center for Infectious Disease"/>
            <person name="Wu L."/>
            <person name="Ma J."/>
        </authorList>
    </citation>
    <scope>NUCLEOTIDE SEQUENCE [LARGE SCALE GENOMIC DNA]</scope>
    <source>
        <strain evidence="2">CGMCC 4.7677</strain>
    </source>
</reference>
<sequence length="80" mass="9161">MITDLPEGLVARHPVPDDHPRVLAVLDRWWADLKGDAGARERALLLPRLYFQHFTTTSFVVEDGSARALDRRSRGRPRSR</sequence>
<evidence type="ECO:0000313" key="1">
    <source>
        <dbReference type="EMBL" id="GHF01175.1"/>
    </source>
</evidence>
<organism evidence="1 2">
    <name type="scientific">Amycolatopsis deserti</name>
    <dbReference type="NCBI Taxonomy" id="185696"/>
    <lineage>
        <taxon>Bacteria</taxon>
        <taxon>Bacillati</taxon>
        <taxon>Actinomycetota</taxon>
        <taxon>Actinomycetes</taxon>
        <taxon>Pseudonocardiales</taxon>
        <taxon>Pseudonocardiaceae</taxon>
        <taxon>Amycolatopsis</taxon>
    </lineage>
</organism>
<proteinExistence type="predicted"/>
<comment type="caution">
    <text evidence="1">The sequence shown here is derived from an EMBL/GenBank/DDBJ whole genome shotgun (WGS) entry which is preliminary data.</text>
</comment>
<evidence type="ECO:0000313" key="2">
    <source>
        <dbReference type="Proteomes" id="UP000605897"/>
    </source>
</evidence>
<accession>A0ABQ3J4P0</accession>
<dbReference type="Proteomes" id="UP000605897">
    <property type="component" value="Unassembled WGS sequence"/>
</dbReference>
<keyword evidence="2" id="KW-1185">Reference proteome</keyword>